<reference evidence="1 2" key="1">
    <citation type="journal article" date="2021" name="Microbiol. Spectr.">
        <title>A Single Bacterium Capable of Oxidation and Reduction of Iron at Circumneutral pH.</title>
        <authorList>
            <person name="Kato S."/>
            <person name="Ohkuma M."/>
        </authorList>
    </citation>
    <scope>NUCLEOTIDE SEQUENCE [LARGE SCALE GENOMIC DNA]</scope>
    <source>
        <strain evidence="1 2">MIZ03</strain>
    </source>
</reference>
<dbReference type="Proteomes" id="UP000824366">
    <property type="component" value="Chromosome"/>
</dbReference>
<protein>
    <submittedName>
        <fullName evidence="1">Uncharacterized protein</fullName>
    </submittedName>
</protein>
<organism evidence="1 2">
    <name type="scientific">Rhodoferax lithotrophicus</name>
    <dbReference type="NCBI Taxonomy" id="2798804"/>
    <lineage>
        <taxon>Bacteria</taxon>
        <taxon>Pseudomonadati</taxon>
        <taxon>Pseudomonadota</taxon>
        <taxon>Betaproteobacteria</taxon>
        <taxon>Burkholderiales</taxon>
        <taxon>Comamonadaceae</taxon>
        <taxon>Rhodoferax</taxon>
    </lineage>
</organism>
<dbReference type="InterPro" id="IPR029044">
    <property type="entry name" value="Nucleotide-diphossugar_trans"/>
</dbReference>
<evidence type="ECO:0000313" key="1">
    <source>
        <dbReference type="EMBL" id="BCO29115.1"/>
    </source>
</evidence>
<dbReference type="Gene3D" id="3.90.550.10">
    <property type="entry name" value="Spore Coat Polysaccharide Biosynthesis Protein SpsA, Chain A"/>
    <property type="match status" value="1"/>
</dbReference>
<dbReference type="SUPFAM" id="SSF159283">
    <property type="entry name" value="Guanosine diphospho-D-mannose pyrophosphorylase/mannose-6-phosphate isomerase linker domain"/>
    <property type="match status" value="1"/>
</dbReference>
<name>A0ABN6DAW1_9BURK</name>
<dbReference type="EMBL" id="AP024238">
    <property type="protein sequence ID" value="BCO29115.1"/>
    <property type="molecule type" value="Genomic_DNA"/>
</dbReference>
<gene>
    <name evidence="1" type="ORF">MIZ03_4027</name>
</gene>
<sequence length="53" mass="5729">MLAGLTWGAWDALWQVLPKDERGNVSQGDVLLQDCENTLVLSEGRLIACVGGE</sequence>
<proteinExistence type="predicted"/>
<evidence type="ECO:0000313" key="2">
    <source>
        <dbReference type="Proteomes" id="UP000824366"/>
    </source>
</evidence>
<keyword evidence="2" id="KW-1185">Reference proteome</keyword>
<accession>A0ABN6DAW1</accession>